<feature type="domain" description="Solute-binding protein family 5" evidence="2">
    <location>
        <begin position="88"/>
        <end position="475"/>
    </location>
</feature>
<dbReference type="Gene3D" id="3.10.105.10">
    <property type="entry name" value="Dipeptide-binding Protein, Domain 3"/>
    <property type="match status" value="1"/>
</dbReference>
<dbReference type="SUPFAM" id="SSF53850">
    <property type="entry name" value="Periplasmic binding protein-like II"/>
    <property type="match status" value="1"/>
</dbReference>
<dbReference type="GO" id="GO:0043190">
    <property type="term" value="C:ATP-binding cassette (ABC) transporter complex"/>
    <property type="evidence" value="ECO:0007669"/>
    <property type="project" value="InterPro"/>
</dbReference>
<dbReference type="EMBL" id="BONI01000067">
    <property type="protein sequence ID" value="GIG09556.1"/>
    <property type="molecule type" value="Genomic_DNA"/>
</dbReference>
<feature type="signal peptide" evidence="1">
    <location>
        <begin position="1"/>
        <end position="30"/>
    </location>
</feature>
<organism evidence="3 4">
    <name type="scientific">Catellatospora coxensis</name>
    <dbReference type="NCBI Taxonomy" id="310354"/>
    <lineage>
        <taxon>Bacteria</taxon>
        <taxon>Bacillati</taxon>
        <taxon>Actinomycetota</taxon>
        <taxon>Actinomycetes</taxon>
        <taxon>Micromonosporales</taxon>
        <taxon>Micromonosporaceae</taxon>
        <taxon>Catellatospora</taxon>
    </lineage>
</organism>
<comment type="caution">
    <text evidence="3">The sequence shown here is derived from an EMBL/GenBank/DDBJ whole genome shotgun (WGS) entry which is preliminary data.</text>
</comment>
<keyword evidence="4" id="KW-1185">Reference proteome</keyword>
<dbReference type="GO" id="GO:0015833">
    <property type="term" value="P:peptide transport"/>
    <property type="evidence" value="ECO:0007669"/>
    <property type="project" value="TreeGrafter"/>
</dbReference>
<gene>
    <name evidence="3" type="ORF">Cco03nite_62560</name>
</gene>
<dbReference type="PIRSF" id="PIRSF002741">
    <property type="entry name" value="MppA"/>
    <property type="match status" value="1"/>
</dbReference>
<dbReference type="InterPro" id="IPR030678">
    <property type="entry name" value="Peptide/Ni-bd"/>
</dbReference>
<reference evidence="3 4" key="1">
    <citation type="submission" date="2021-01" db="EMBL/GenBank/DDBJ databases">
        <title>Whole genome shotgun sequence of Catellatospora coxensis NBRC 107359.</title>
        <authorList>
            <person name="Komaki H."/>
            <person name="Tamura T."/>
        </authorList>
    </citation>
    <scope>NUCLEOTIDE SEQUENCE [LARGE SCALE GENOMIC DNA]</scope>
    <source>
        <strain evidence="3 4">NBRC 107359</strain>
    </source>
</reference>
<dbReference type="InterPro" id="IPR039424">
    <property type="entry name" value="SBP_5"/>
</dbReference>
<dbReference type="AlphaFoldDB" id="A0A8J3P9T0"/>
<dbReference type="GO" id="GO:1904680">
    <property type="term" value="F:peptide transmembrane transporter activity"/>
    <property type="evidence" value="ECO:0007669"/>
    <property type="project" value="TreeGrafter"/>
</dbReference>
<dbReference type="CDD" id="cd08506">
    <property type="entry name" value="PBP2_clavulanate_OppA2"/>
    <property type="match status" value="1"/>
</dbReference>
<evidence type="ECO:0000313" key="3">
    <source>
        <dbReference type="EMBL" id="GIG09556.1"/>
    </source>
</evidence>
<keyword evidence="1" id="KW-0732">Signal</keyword>
<evidence type="ECO:0000313" key="4">
    <source>
        <dbReference type="Proteomes" id="UP000630887"/>
    </source>
</evidence>
<dbReference type="Pfam" id="PF00496">
    <property type="entry name" value="SBP_bac_5"/>
    <property type="match status" value="1"/>
</dbReference>
<dbReference type="GO" id="GO:0042597">
    <property type="term" value="C:periplasmic space"/>
    <property type="evidence" value="ECO:0007669"/>
    <property type="project" value="UniProtKB-ARBA"/>
</dbReference>
<sequence length="580" mass="62974">MPYLKHRMRRITAAAVAVMALGAASACDSAADANDTVSTGGTLRVVLPQLPEHLDPQRIAAAMDNNISRLMSRTLTTYRAEPGAASGELVPDLATDLGRPSEKNTVWEFKLREGVKWEDGSPVNCSQVKYGVERNFAALFDSGLPYAELMLADNATPYEGPYSGKGLDSVVCEDTRTIKFKLKQPAGDFNYTVALPIFSPAKQGADGDKDAYDKRPLSNGPYRMEPRSSDTTFTLVRNEHWSASLDSVRKGHPDKIVFVIDSNDPAVTNALIQDQGADRNTVMLQSNVAPNFLQQVINDPKLSQRVATGPSGSVRYFAINTVKMPNLDCRKALAYAFNKRKYRQAMGGSVIGDLATSMIPPNLLAHAKFDHYGTLTDSDGDEDKALALIDKARKDGKPCPEKISVVLPDNDTIARYVKTMVDAYVRVGIKVDLKRLPADTYWGSIADIGHGNHLVYAGWIPDWANGSAVIPPLFDGKLVKPTGEQSGSNYSFLNDSDINKAISDALAEQDLNRQYKLWGEIDSKLSELAVTIPVLYPNAIRMYGSNVAGAFIHAQFGAPDLASLGLKDPSIPVDVTSSAS</sequence>
<feature type="chain" id="PRO_5039643549" evidence="1">
    <location>
        <begin position="31"/>
        <end position="580"/>
    </location>
</feature>
<dbReference type="PANTHER" id="PTHR30290">
    <property type="entry name" value="PERIPLASMIC BINDING COMPONENT OF ABC TRANSPORTER"/>
    <property type="match status" value="1"/>
</dbReference>
<evidence type="ECO:0000259" key="2">
    <source>
        <dbReference type="Pfam" id="PF00496"/>
    </source>
</evidence>
<proteinExistence type="predicted"/>
<dbReference type="PANTHER" id="PTHR30290:SF83">
    <property type="entry name" value="ABC TRANSPORTER SUBSTRATE-BINDING PROTEIN"/>
    <property type="match status" value="1"/>
</dbReference>
<name>A0A8J3P9T0_9ACTN</name>
<dbReference type="Proteomes" id="UP000630887">
    <property type="component" value="Unassembled WGS sequence"/>
</dbReference>
<protein>
    <submittedName>
        <fullName evidence="3">ABC transporter substrate-binding protein</fullName>
    </submittedName>
</protein>
<evidence type="ECO:0000256" key="1">
    <source>
        <dbReference type="SAM" id="SignalP"/>
    </source>
</evidence>
<dbReference type="Gene3D" id="3.40.190.10">
    <property type="entry name" value="Periplasmic binding protein-like II"/>
    <property type="match status" value="1"/>
</dbReference>
<dbReference type="InterPro" id="IPR000914">
    <property type="entry name" value="SBP_5_dom"/>
</dbReference>
<dbReference type="PROSITE" id="PS51257">
    <property type="entry name" value="PROKAR_LIPOPROTEIN"/>
    <property type="match status" value="1"/>
</dbReference>
<dbReference type="RefSeq" id="WP_203696707.1">
    <property type="nucleotide sequence ID" value="NZ_BAAALC010000009.1"/>
</dbReference>
<accession>A0A8J3P9T0</accession>